<proteinExistence type="predicted"/>
<dbReference type="Proteomes" id="UP001454036">
    <property type="component" value="Unassembled WGS sequence"/>
</dbReference>
<evidence type="ECO:0000259" key="1">
    <source>
        <dbReference type="Pfam" id="PF16719"/>
    </source>
</evidence>
<evidence type="ECO:0000313" key="3">
    <source>
        <dbReference type="Proteomes" id="UP001454036"/>
    </source>
</evidence>
<dbReference type="AlphaFoldDB" id="A0AAV3QB31"/>
<dbReference type="EMBL" id="BAABME010004137">
    <property type="protein sequence ID" value="GAA0161302.1"/>
    <property type="molecule type" value="Genomic_DNA"/>
</dbReference>
<feature type="domain" description="SAWADEE" evidence="1">
    <location>
        <begin position="1"/>
        <end position="125"/>
    </location>
</feature>
<dbReference type="SUPFAM" id="SSF54160">
    <property type="entry name" value="Chromo domain-like"/>
    <property type="match status" value="1"/>
</dbReference>
<dbReference type="Gene3D" id="2.40.50.40">
    <property type="match status" value="1"/>
</dbReference>
<sequence>MEAKSSRDSSWYDVGSFLNHRVTANGEFEARVRFTGFDRSHDEWINVKSSIRERSIPLVESECHLIEVGDLVLCYRKIGDSELYYDAHIVQIERKLHDIQGCKCSFQVLYDHDNDEETVVLSKLCRRSQ</sequence>
<gene>
    <name evidence="2" type="ORF">LIER_17650</name>
</gene>
<keyword evidence="3" id="KW-1185">Reference proteome</keyword>
<dbReference type="InterPro" id="IPR032001">
    <property type="entry name" value="SAWADEE_dom"/>
</dbReference>
<dbReference type="PANTHER" id="PTHR33827:SF3">
    <property type="entry name" value="OS09G0346900 PROTEIN"/>
    <property type="match status" value="1"/>
</dbReference>
<dbReference type="InterPro" id="IPR016197">
    <property type="entry name" value="Chromo-like_dom_sf"/>
</dbReference>
<accession>A0AAV3QB31</accession>
<dbReference type="Gene3D" id="2.30.30.140">
    <property type="match status" value="1"/>
</dbReference>
<protein>
    <recommendedName>
        <fullName evidence="1">SAWADEE domain-containing protein</fullName>
    </recommendedName>
</protein>
<dbReference type="GO" id="GO:0003682">
    <property type="term" value="F:chromatin binding"/>
    <property type="evidence" value="ECO:0007669"/>
    <property type="project" value="InterPro"/>
</dbReference>
<comment type="caution">
    <text evidence="2">The sequence shown here is derived from an EMBL/GenBank/DDBJ whole genome shotgun (WGS) entry which is preliminary data.</text>
</comment>
<dbReference type="Pfam" id="PF16719">
    <property type="entry name" value="SAWADEE"/>
    <property type="match status" value="1"/>
</dbReference>
<evidence type="ECO:0000313" key="2">
    <source>
        <dbReference type="EMBL" id="GAA0161302.1"/>
    </source>
</evidence>
<dbReference type="InterPro" id="IPR039276">
    <property type="entry name" value="SHH1/2"/>
</dbReference>
<reference evidence="2 3" key="1">
    <citation type="submission" date="2024-01" db="EMBL/GenBank/DDBJ databases">
        <title>The complete chloroplast genome sequence of Lithospermum erythrorhizon: insights into the phylogenetic relationship among Boraginaceae species and the maternal lineages of purple gromwells.</title>
        <authorList>
            <person name="Okada T."/>
            <person name="Watanabe K."/>
        </authorList>
    </citation>
    <scope>NUCLEOTIDE SEQUENCE [LARGE SCALE GENOMIC DNA]</scope>
</reference>
<organism evidence="2 3">
    <name type="scientific">Lithospermum erythrorhizon</name>
    <name type="common">Purple gromwell</name>
    <name type="synonym">Lithospermum officinale var. erythrorhizon</name>
    <dbReference type="NCBI Taxonomy" id="34254"/>
    <lineage>
        <taxon>Eukaryota</taxon>
        <taxon>Viridiplantae</taxon>
        <taxon>Streptophyta</taxon>
        <taxon>Embryophyta</taxon>
        <taxon>Tracheophyta</taxon>
        <taxon>Spermatophyta</taxon>
        <taxon>Magnoliopsida</taxon>
        <taxon>eudicotyledons</taxon>
        <taxon>Gunneridae</taxon>
        <taxon>Pentapetalae</taxon>
        <taxon>asterids</taxon>
        <taxon>lamiids</taxon>
        <taxon>Boraginales</taxon>
        <taxon>Boraginaceae</taxon>
        <taxon>Boraginoideae</taxon>
        <taxon>Lithospermeae</taxon>
        <taxon>Lithospermum</taxon>
    </lineage>
</organism>
<dbReference type="PANTHER" id="PTHR33827">
    <property type="entry name" value="PROTEIN SAWADEE HOMEODOMAIN HOMOLOG 2"/>
    <property type="match status" value="1"/>
</dbReference>
<name>A0AAV3QB31_LITER</name>